<accession>A0ABX6C488</accession>
<dbReference type="InterPro" id="IPR050483">
    <property type="entry name" value="CoA-transferase_III_domain"/>
</dbReference>
<dbReference type="Pfam" id="PF02515">
    <property type="entry name" value="CoA_transf_3"/>
    <property type="match status" value="1"/>
</dbReference>
<dbReference type="Gene3D" id="3.40.50.10540">
    <property type="entry name" value="Crotonobetainyl-coa:carnitine coa-transferase, domain 1"/>
    <property type="match status" value="1"/>
</dbReference>
<dbReference type="InterPro" id="IPR003673">
    <property type="entry name" value="CoA-Trfase_fam_III"/>
</dbReference>
<dbReference type="PANTHER" id="PTHR48207">
    <property type="entry name" value="SUCCINATE--HYDROXYMETHYLGLUTARATE COA-TRANSFERASE"/>
    <property type="match status" value="1"/>
</dbReference>
<protein>
    <submittedName>
        <fullName evidence="2">CoA transferase</fullName>
    </submittedName>
</protein>
<gene>
    <name evidence="2" type="ORF">Tbon_12455</name>
</gene>
<name>A0ABX6C488_9CHLR</name>
<dbReference type="InterPro" id="IPR044855">
    <property type="entry name" value="CoA-Trfase_III_dom3_sf"/>
</dbReference>
<dbReference type="InterPro" id="IPR023606">
    <property type="entry name" value="CoA-Trfase_III_dom_1_sf"/>
</dbReference>
<dbReference type="Proteomes" id="UP000326331">
    <property type="component" value="Chromosome"/>
</dbReference>
<reference evidence="2 3" key="2">
    <citation type="submission" date="2019-10" db="EMBL/GenBank/DDBJ databases">
        <title>Thermopilla bonchosmolovskayae gen. nov., sp. nov., a moderately thermophilic Chloroflexi bacterium from a Chukotka hot spring (Arctic, Russia), representing a novel classis Thermopillaia, which include previously uncultivated lineage OLB14.</title>
        <authorList>
            <person name="Kochetkova T.V."/>
            <person name="Zayulina K.S."/>
            <person name="Zhigarkov V.S."/>
            <person name="Minaev N.V."/>
            <person name="Novikov A."/>
            <person name="Toshchakov S.V."/>
            <person name="Elcheninov A.G."/>
            <person name="Kublanov I.V."/>
        </authorList>
    </citation>
    <scope>NUCLEOTIDE SEQUENCE [LARGE SCALE GENOMIC DNA]</scope>
    <source>
        <strain evidence="2 3">3753O</strain>
    </source>
</reference>
<keyword evidence="3" id="KW-1185">Reference proteome</keyword>
<organism evidence="2 3">
    <name type="scientific">Tepidiforma bonchosmolovskayae</name>
    <dbReference type="NCBI Taxonomy" id="2601677"/>
    <lineage>
        <taxon>Bacteria</taxon>
        <taxon>Bacillati</taxon>
        <taxon>Chloroflexota</taxon>
        <taxon>Tepidiformia</taxon>
        <taxon>Tepidiformales</taxon>
        <taxon>Tepidiformaceae</taxon>
        <taxon>Tepidiforma</taxon>
    </lineage>
</organism>
<dbReference type="RefSeq" id="WP_158067999.1">
    <property type="nucleotide sequence ID" value="NZ_CP042829.1"/>
</dbReference>
<evidence type="ECO:0000313" key="3">
    <source>
        <dbReference type="Proteomes" id="UP000326331"/>
    </source>
</evidence>
<dbReference type="EMBL" id="CP042829">
    <property type="protein sequence ID" value="QFG04057.1"/>
    <property type="molecule type" value="Genomic_DNA"/>
</dbReference>
<evidence type="ECO:0000313" key="2">
    <source>
        <dbReference type="EMBL" id="QFG04057.1"/>
    </source>
</evidence>
<dbReference type="GO" id="GO:0016740">
    <property type="term" value="F:transferase activity"/>
    <property type="evidence" value="ECO:0007669"/>
    <property type="project" value="UniProtKB-KW"/>
</dbReference>
<keyword evidence="1 2" id="KW-0808">Transferase</keyword>
<sequence>MPDRALDGVRVIEFADETAAYCGRLLADLGAEVIKVEPPGGGRLRRARPFVRGHEGDPNASLAFWVHNTSKKSVVLDLETDEGRSLARKLALTADIVLEDCPVGYLAERGLGFDTLHAEKPSLVYTSVTGFGQDGPHAHWAYSDIVGQAMGGIMTLAGEPADPPNLIYGRQADISASIQAAQGTLMALLYAEATGEGQRVDVSAQEALSMAQETAMQTWDFQKRNRTRTGELGMLPIPLPATGVAKCKDGYVSLYILAPAGKDLPALVDWMREKGMQGPLDDEPYRTIVNQLNMAWLTQLMSNPAAAGEILQHLPVITKTILEFFATMSAREAYEEGQRRQLLIGIVSTPKDIAENAQLRARDWFVRIESPIGGTVEFPGPPYRLSETPAVISRPPRLGEHTDEILASLR</sequence>
<dbReference type="PANTHER" id="PTHR48207:SF3">
    <property type="entry name" value="SUCCINATE--HYDROXYMETHYLGLUTARATE COA-TRANSFERASE"/>
    <property type="match status" value="1"/>
</dbReference>
<dbReference type="Gene3D" id="3.30.1540.10">
    <property type="entry name" value="formyl-coa transferase, domain 3"/>
    <property type="match status" value="1"/>
</dbReference>
<reference evidence="2 3" key="1">
    <citation type="submission" date="2019-08" db="EMBL/GenBank/DDBJ databases">
        <authorList>
            <person name="Toschakov S.V."/>
        </authorList>
    </citation>
    <scope>NUCLEOTIDE SEQUENCE [LARGE SCALE GENOMIC DNA]</scope>
    <source>
        <strain evidence="2 3">3753O</strain>
    </source>
</reference>
<dbReference type="SUPFAM" id="SSF89796">
    <property type="entry name" value="CoA-transferase family III (CaiB/BaiF)"/>
    <property type="match status" value="1"/>
</dbReference>
<proteinExistence type="predicted"/>
<evidence type="ECO:0000256" key="1">
    <source>
        <dbReference type="ARBA" id="ARBA00022679"/>
    </source>
</evidence>